<feature type="domain" description="HipA-like kinase" evidence="1">
    <location>
        <begin position="12"/>
        <end position="247"/>
    </location>
</feature>
<evidence type="ECO:0000313" key="3">
    <source>
        <dbReference type="Proteomes" id="UP001156831"/>
    </source>
</evidence>
<reference evidence="2 3" key="1">
    <citation type="submission" date="2023-04" db="EMBL/GenBank/DDBJ databases">
        <title>Luteimonas sp. M1R5S18.</title>
        <authorList>
            <person name="Sun J.-Q."/>
        </authorList>
    </citation>
    <scope>NUCLEOTIDE SEQUENCE [LARGE SCALE GENOMIC DNA]</scope>
    <source>
        <strain evidence="2 3">M1R5S18</strain>
    </source>
</reference>
<dbReference type="Pfam" id="PF20613">
    <property type="entry name" value="HipA_2"/>
    <property type="match status" value="1"/>
</dbReference>
<name>A0ABT6JLL3_9GAMM</name>
<evidence type="ECO:0000313" key="2">
    <source>
        <dbReference type="EMBL" id="MDH5831566.1"/>
    </source>
</evidence>
<dbReference type="RefSeq" id="WP_280602528.1">
    <property type="nucleotide sequence ID" value="NZ_JARXRN010000028.1"/>
</dbReference>
<evidence type="ECO:0000259" key="1">
    <source>
        <dbReference type="Pfam" id="PF20613"/>
    </source>
</evidence>
<dbReference type="Proteomes" id="UP001156831">
    <property type="component" value="Unassembled WGS sequence"/>
</dbReference>
<keyword evidence="3" id="KW-1185">Reference proteome</keyword>
<gene>
    <name evidence="2" type="ORF">QFW80_13670</name>
</gene>
<dbReference type="GO" id="GO:0008483">
    <property type="term" value="F:transaminase activity"/>
    <property type="evidence" value="ECO:0007669"/>
    <property type="project" value="UniProtKB-KW"/>
</dbReference>
<comment type="caution">
    <text evidence="2">The sequence shown here is derived from an EMBL/GenBank/DDBJ whole genome shotgun (WGS) entry which is preliminary data.</text>
</comment>
<protein>
    <submittedName>
        <fullName evidence="2">Aminotransferase class I and II</fullName>
    </submittedName>
</protein>
<organism evidence="2 3">
    <name type="scientific">Luteimonas rhizosphaericola</name>
    <dbReference type="NCBI Taxonomy" id="3042024"/>
    <lineage>
        <taxon>Bacteria</taxon>
        <taxon>Pseudomonadati</taxon>
        <taxon>Pseudomonadota</taxon>
        <taxon>Gammaproteobacteria</taxon>
        <taxon>Lysobacterales</taxon>
        <taxon>Lysobacteraceae</taxon>
        <taxon>Luteimonas</taxon>
    </lineage>
</organism>
<accession>A0ABT6JLL3</accession>
<proteinExistence type="predicted"/>
<keyword evidence="2" id="KW-0032">Aminotransferase</keyword>
<dbReference type="InterPro" id="IPR046748">
    <property type="entry name" value="HipA_2"/>
</dbReference>
<sequence>MPRTVQVTRYVTPLREGGSMPAVVEADDDGMYVLKFRGAGQGPRALVAEWIVGELGRALGLEVPEIVFAELDPLLARTEGDPEIQALIRASDGLNLALDYLPGAANFDPLAWEPDPALASRIVWFDTLCSNVDRTARNPNLMLWHGRLTLIDHGAALYFHHGWDGDPARADAPFPLIRDHVLLAAADRIGQADSELAPRLTPEAIAAIVTAVPDAWLQGPDAFADADGQRRAYVAYLVRRLRQREAWLAGIADARA</sequence>
<dbReference type="EMBL" id="JARXRN010000028">
    <property type="protein sequence ID" value="MDH5831566.1"/>
    <property type="molecule type" value="Genomic_DNA"/>
</dbReference>
<keyword evidence="2" id="KW-0808">Transferase</keyword>